<evidence type="ECO:0000256" key="2">
    <source>
        <dbReference type="ARBA" id="ARBA00004417"/>
    </source>
</evidence>
<dbReference type="EC" id="3.4.16.4" evidence="5"/>
<dbReference type="InterPro" id="IPR012338">
    <property type="entry name" value="Beta-lactam/transpept-like"/>
</dbReference>
<feature type="domain" description="Peptidase S11 D-Ala-D-Ala carboxypeptidase A C-terminal" evidence="21">
    <location>
        <begin position="286"/>
        <end position="377"/>
    </location>
</feature>
<gene>
    <name evidence="22" type="ORF">Xentx_00107</name>
</gene>
<evidence type="ECO:0000256" key="7">
    <source>
        <dbReference type="ARBA" id="ARBA00022519"/>
    </source>
</evidence>
<evidence type="ECO:0000256" key="12">
    <source>
        <dbReference type="ARBA" id="ARBA00022960"/>
    </source>
</evidence>
<comment type="pathway">
    <text evidence="17">Glycan biosynthesis.</text>
</comment>
<dbReference type="InterPro" id="IPR001967">
    <property type="entry name" value="Peptidase_S11_N"/>
</dbReference>
<dbReference type="InterPro" id="IPR018044">
    <property type="entry name" value="Peptidase_S11"/>
</dbReference>
<keyword evidence="14" id="KW-0472">Membrane</keyword>
<reference evidence="22 23" key="1">
    <citation type="submission" date="2016-09" db="EMBL/GenBank/DDBJ databases">
        <title>Xenorhabdus thuongxuanensis sp. nov. and Xenorhabdus eapokensis sp. nov., isolated from Steinernema species.</title>
        <authorList>
            <person name="Kaempfer P."/>
            <person name="Tobias N.J."/>
            <person name="Phan Ke L."/>
            <person name="Bode H.B."/>
            <person name="Glaeser S.P."/>
        </authorList>
    </citation>
    <scope>NUCLEOTIDE SEQUENCE [LARGE SCALE GENOMIC DNA]</scope>
    <source>
        <strain evidence="22 23">30TX1</strain>
    </source>
</reference>
<evidence type="ECO:0000256" key="14">
    <source>
        <dbReference type="ARBA" id="ARBA00023136"/>
    </source>
</evidence>
<evidence type="ECO:0000256" key="17">
    <source>
        <dbReference type="ARBA" id="ARBA00060592"/>
    </source>
</evidence>
<comment type="caution">
    <text evidence="22">The sequence shown here is derived from an EMBL/GenBank/DDBJ whole genome shotgun (WGS) entry which is preliminary data.</text>
</comment>
<evidence type="ECO:0000256" key="6">
    <source>
        <dbReference type="ARBA" id="ARBA00022475"/>
    </source>
</evidence>
<keyword evidence="11" id="KW-0378">Hydrolase</keyword>
<evidence type="ECO:0000256" key="9">
    <source>
        <dbReference type="ARBA" id="ARBA00022670"/>
    </source>
</evidence>
<evidence type="ECO:0000256" key="1">
    <source>
        <dbReference type="ARBA" id="ARBA00003217"/>
    </source>
</evidence>
<dbReference type="SMART" id="SM00936">
    <property type="entry name" value="PBP5_C"/>
    <property type="match status" value="1"/>
</dbReference>
<evidence type="ECO:0000313" key="22">
    <source>
        <dbReference type="EMBL" id="OKP09023.1"/>
    </source>
</evidence>
<keyword evidence="13" id="KW-0573">Peptidoglycan synthesis</keyword>
<dbReference type="GO" id="GO:0009002">
    <property type="term" value="F:serine-type D-Ala-D-Ala carboxypeptidase activity"/>
    <property type="evidence" value="ECO:0007669"/>
    <property type="project" value="UniProtKB-EC"/>
</dbReference>
<dbReference type="Gene3D" id="2.60.410.10">
    <property type="entry name" value="D-Ala-D-Ala carboxypeptidase, C-terminal domain"/>
    <property type="match status" value="1"/>
</dbReference>
<dbReference type="RefSeq" id="WP_074018320.1">
    <property type="nucleotide sequence ID" value="NZ_CAWMWP010000001.1"/>
</dbReference>
<dbReference type="PANTHER" id="PTHR21581">
    <property type="entry name" value="D-ALANYL-D-ALANINE CARBOXYPEPTIDASE"/>
    <property type="match status" value="1"/>
</dbReference>
<evidence type="ECO:0000256" key="11">
    <source>
        <dbReference type="ARBA" id="ARBA00022801"/>
    </source>
</evidence>
<dbReference type="Pfam" id="PF00768">
    <property type="entry name" value="Peptidase_S11"/>
    <property type="match status" value="1"/>
</dbReference>
<dbReference type="InterPro" id="IPR015956">
    <property type="entry name" value="Peniciliin-bd_prot_C_sf"/>
</dbReference>
<keyword evidence="23" id="KW-1185">Reference proteome</keyword>
<dbReference type="Proteomes" id="UP000186277">
    <property type="component" value="Unassembled WGS sequence"/>
</dbReference>
<dbReference type="PANTHER" id="PTHR21581:SF6">
    <property type="entry name" value="TRAFFICKING PROTEIN PARTICLE COMPLEX SUBUNIT 12"/>
    <property type="match status" value="1"/>
</dbReference>
<feature type="binding site" evidence="19">
    <location>
        <position position="236"/>
    </location>
    <ligand>
        <name>substrate</name>
    </ligand>
</feature>
<dbReference type="GO" id="GO:0008360">
    <property type="term" value="P:regulation of cell shape"/>
    <property type="evidence" value="ECO:0007669"/>
    <property type="project" value="UniProtKB-KW"/>
</dbReference>
<comment type="function">
    <text evidence="1">Removes C-terminal D-alanyl residues from sugar-peptide cell wall precursors.</text>
</comment>
<dbReference type="Pfam" id="PF07943">
    <property type="entry name" value="PBP5_C"/>
    <property type="match status" value="1"/>
</dbReference>
<protein>
    <recommendedName>
        <fullName evidence="5">serine-type D-Ala-D-Ala carboxypeptidase</fullName>
        <ecNumber evidence="5">3.4.16.4</ecNumber>
    </recommendedName>
</protein>
<comment type="subcellular location">
    <subcellularLocation>
        <location evidence="2">Cell inner membrane</location>
        <topology evidence="2">Peripheral membrane protein</topology>
    </subcellularLocation>
</comment>
<feature type="active site" description="Proton acceptor" evidence="18">
    <location>
        <position position="67"/>
    </location>
</feature>
<proteinExistence type="inferred from homology"/>
<comment type="pathway">
    <text evidence="3">Cell wall biogenesis; peptidoglycan biosynthesis.</text>
</comment>
<dbReference type="AlphaFoldDB" id="A0A1Q5U974"/>
<dbReference type="EMBL" id="MKGR01000001">
    <property type="protein sequence ID" value="OKP09023.1"/>
    <property type="molecule type" value="Genomic_DNA"/>
</dbReference>
<dbReference type="GO" id="GO:0008658">
    <property type="term" value="F:penicillin binding"/>
    <property type="evidence" value="ECO:0007669"/>
    <property type="project" value="UniProtKB-ARBA"/>
</dbReference>
<comment type="catalytic activity">
    <reaction evidence="16">
        <text>Preferential cleavage: (Ac)2-L-Lys-D-Ala-|-D-Ala. Also transpeptidation of peptidyl-alanyl moieties that are N-acyl substituents of D-alanine.</text>
        <dbReference type="EC" id="3.4.16.4"/>
    </reaction>
</comment>
<dbReference type="FunFam" id="3.40.710.10:FF:000001">
    <property type="entry name" value="D-alanyl-D-alanine serine-type carboxypeptidase"/>
    <property type="match status" value="1"/>
</dbReference>
<keyword evidence="6" id="KW-1003">Cell membrane</keyword>
<dbReference type="GO" id="GO:0006508">
    <property type="term" value="P:proteolysis"/>
    <property type="evidence" value="ECO:0007669"/>
    <property type="project" value="UniProtKB-KW"/>
</dbReference>
<feature type="active site" evidence="18">
    <location>
        <position position="133"/>
    </location>
</feature>
<feature type="active site" description="Proton acceptor" evidence="18">
    <location>
        <position position="70"/>
    </location>
</feature>
<evidence type="ECO:0000313" key="23">
    <source>
        <dbReference type="Proteomes" id="UP000186277"/>
    </source>
</evidence>
<evidence type="ECO:0000256" key="13">
    <source>
        <dbReference type="ARBA" id="ARBA00022984"/>
    </source>
</evidence>
<keyword evidence="8" id="KW-0121">Carboxypeptidase</keyword>
<dbReference type="SUPFAM" id="SSF69189">
    <property type="entry name" value="Penicillin-binding protein associated domain"/>
    <property type="match status" value="1"/>
</dbReference>
<dbReference type="Gene3D" id="3.40.710.10">
    <property type="entry name" value="DD-peptidase/beta-lactamase superfamily"/>
    <property type="match status" value="1"/>
</dbReference>
<dbReference type="GO" id="GO:0071555">
    <property type="term" value="P:cell wall organization"/>
    <property type="evidence" value="ECO:0007669"/>
    <property type="project" value="UniProtKB-KW"/>
</dbReference>
<sequence>MKKRQQIPIIKSFTFGLSVFWLASINVYAIEQPAAPEIDAKAYVLMDYVSGKILASNNADERLDPASLTKIMTSYVVGQAIKSGKISTEDMVTVGKDAWATGNPILKGSSLMFLKPGDRVKVIDLNRGVVIQSGNDASIALADYVAGSQDAFVDLMNKYSETLKLTNTHFKTVHGLDAAEQYSTAHDMALLSQAMIRDVPEEYALNKEKEFTFNNIRQPNRNRLLWNKNMNVDGIKTGHTSGAGYNLVASATEGPMRLISVVLGAPSDRVRFSDSEKLLSWGFRFYESATLLKASDTLVTEKVWYGTRSEVALGVEKDASVIVPRGQGGHLKASFTLNNTSLEAPLAQNQVVGTVNFLLNDKVIDQRTLVVKEAVEESGFFGRIWDFVVKTVSGWFNSIFG</sequence>
<keyword evidence="10" id="KW-0732">Signal</keyword>
<evidence type="ECO:0000256" key="10">
    <source>
        <dbReference type="ARBA" id="ARBA00022729"/>
    </source>
</evidence>
<dbReference type="SUPFAM" id="SSF56601">
    <property type="entry name" value="beta-lactamase/transpeptidase-like"/>
    <property type="match status" value="1"/>
</dbReference>
<evidence type="ECO:0000259" key="21">
    <source>
        <dbReference type="SMART" id="SM00936"/>
    </source>
</evidence>
<evidence type="ECO:0000256" key="8">
    <source>
        <dbReference type="ARBA" id="ARBA00022645"/>
    </source>
</evidence>
<evidence type="ECO:0000256" key="4">
    <source>
        <dbReference type="ARBA" id="ARBA00007164"/>
    </source>
</evidence>
<keyword evidence="15" id="KW-0961">Cell wall biogenesis/degradation</keyword>
<organism evidence="22 23">
    <name type="scientific">Xenorhabdus thuongxuanensis</name>
    <dbReference type="NCBI Taxonomy" id="1873484"/>
    <lineage>
        <taxon>Bacteria</taxon>
        <taxon>Pseudomonadati</taxon>
        <taxon>Pseudomonadota</taxon>
        <taxon>Gammaproteobacteria</taxon>
        <taxon>Enterobacterales</taxon>
        <taxon>Morganellaceae</taxon>
        <taxon>Xenorhabdus</taxon>
    </lineage>
</organism>
<dbReference type="GO" id="GO:0009252">
    <property type="term" value="P:peptidoglycan biosynthetic process"/>
    <property type="evidence" value="ECO:0007669"/>
    <property type="project" value="UniProtKB-UniPathway"/>
</dbReference>
<evidence type="ECO:0000256" key="16">
    <source>
        <dbReference type="ARBA" id="ARBA00034000"/>
    </source>
</evidence>
<evidence type="ECO:0000256" key="3">
    <source>
        <dbReference type="ARBA" id="ARBA00004752"/>
    </source>
</evidence>
<dbReference type="InterPro" id="IPR012907">
    <property type="entry name" value="Peptidase_S11_C"/>
</dbReference>
<evidence type="ECO:0000256" key="20">
    <source>
        <dbReference type="RuleBase" id="RU004016"/>
    </source>
</evidence>
<keyword evidence="9" id="KW-0645">Protease</keyword>
<comment type="similarity">
    <text evidence="4 20">Belongs to the peptidase S11 family.</text>
</comment>
<accession>A0A1Q5U974</accession>
<keyword evidence="12" id="KW-0133">Cell shape</keyword>
<evidence type="ECO:0000256" key="18">
    <source>
        <dbReference type="PIRSR" id="PIRSR618044-1"/>
    </source>
</evidence>
<keyword evidence="7" id="KW-0997">Cell inner membrane</keyword>
<dbReference type="UniPathway" id="UPA00219"/>
<evidence type="ECO:0000256" key="5">
    <source>
        <dbReference type="ARBA" id="ARBA00012448"/>
    </source>
</evidence>
<dbReference type="PRINTS" id="PR00725">
    <property type="entry name" value="DADACBPTASE1"/>
</dbReference>
<dbReference type="InterPro" id="IPR037167">
    <property type="entry name" value="Peptidase_S11_C_sf"/>
</dbReference>
<evidence type="ECO:0000256" key="15">
    <source>
        <dbReference type="ARBA" id="ARBA00023316"/>
    </source>
</evidence>
<name>A0A1Q5U974_9GAMM</name>
<evidence type="ECO:0000256" key="19">
    <source>
        <dbReference type="PIRSR" id="PIRSR618044-2"/>
    </source>
</evidence>
<dbReference type="GO" id="GO:0005886">
    <property type="term" value="C:plasma membrane"/>
    <property type="evidence" value="ECO:0007669"/>
    <property type="project" value="UniProtKB-SubCell"/>
</dbReference>